<name>A0A422NDE7_TRYRA</name>
<evidence type="ECO:0000313" key="3">
    <source>
        <dbReference type="Proteomes" id="UP000283634"/>
    </source>
</evidence>
<protein>
    <submittedName>
        <fullName evidence="2">Uncharacterized protein</fullName>
    </submittedName>
</protein>
<dbReference type="EMBL" id="MKGL01000193">
    <property type="protein sequence ID" value="RNF03505.1"/>
    <property type="molecule type" value="Genomic_DNA"/>
</dbReference>
<dbReference type="AlphaFoldDB" id="A0A422NDE7"/>
<evidence type="ECO:0000256" key="1">
    <source>
        <dbReference type="SAM" id="MobiDB-lite"/>
    </source>
</evidence>
<dbReference type="RefSeq" id="XP_029237547.1">
    <property type="nucleotide sequence ID" value="XM_029382550.1"/>
</dbReference>
<keyword evidence="3" id="KW-1185">Reference proteome</keyword>
<organism evidence="2 3">
    <name type="scientific">Trypanosoma rangeli</name>
    <dbReference type="NCBI Taxonomy" id="5698"/>
    <lineage>
        <taxon>Eukaryota</taxon>
        <taxon>Discoba</taxon>
        <taxon>Euglenozoa</taxon>
        <taxon>Kinetoplastea</taxon>
        <taxon>Metakinetoplastina</taxon>
        <taxon>Trypanosomatida</taxon>
        <taxon>Trypanosomatidae</taxon>
        <taxon>Trypanosoma</taxon>
        <taxon>Herpetosoma</taxon>
    </lineage>
</organism>
<accession>A0A422NDE7</accession>
<evidence type="ECO:0000313" key="2">
    <source>
        <dbReference type="EMBL" id="RNF03505.1"/>
    </source>
</evidence>
<dbReference type="VEuPathDB" id="TriTrypDB:TRSC58_03338"/>
<dbReference type="Proteomes" id="UP000283634">
    <property type="component" value="Unassembled WGS sequence"/>
</dbReference>
<gene>
    <name evidence="2" type="ORF">TraAM80_05677</name>
</gene>
<feature type="compositionally biased region" description="Polar residues" evidence="1">
    <location>
        <begin position="124"/>
        <end position="150"/>
    </location>
</feature>
<comment type="caution">
    <text evidence="2">The sequence shown here is derived from an EMBL/GenBank/DDBJ whole genome shotgun (WGS) entry which is preliminary data.</text>
</comment>
<sequence length="234" mass="24978">MSSCTASEFAGSDASGSFHLIDPDTDLTVMGERGVGSAAQSSVGVMEAAESGMQMESCMSDISQSAWSALAMTQLEKAFVSAPWQSSPDCSPSFSARRGLESTTPLHGDQPADEAAIMGKHVSSTLPRLVRSNDNSSNGVDGQNKENGPPQSFLYAFDQASPHISAVDKNGDTSAFTSASSREKLEVQNALLRAQLAEANKNSVHYMLLHEQVQEELQNLYRAFSLLLHGDTEN</sequence>
<proteinExistence type="predicted"/>
<dbReference type="GeneID" id="40329610"/>
<reference evidence="2 3" key="1">
    <citation type="journal article" date="2018" name="BMC Genomics">
        <title>Genomic comparison of Trypanosoma conorhini and Trypanosoma rangeli to Trypanosoma cruzi strains of high and low virulence.</title>
        <authorList>
            <person name="Bradwell K.R."/>
            <person name="Koparde V.N."/>
            <person name="Matveyev A.V."/>
            <person name="Serrano M.G."/>
            <person name="Alves J.M."/>
            <person name="Parikh H."/>
            <person name="Huang B."/>
            <person name="Lee V."/>
            <person name="Espinosa-Alvarez O."/>
            <person name="Ortiz P.A."/>
            <person name="Costa-Martins A.G."/>
            <person name="Teixeira M.M."/>
            <person name="Buck G.A."/>
        </authorList>
    </citation>
    <scope>NUCLEOTIDE SEQUENCE [LARGE SCALE GENOMIC DNA]</scope>
    <source>
        <strain evidence="2 3">AM80</strain>
    </source>
</reference>
<feature type="region of interest" description="Disordered" evidence="1">
    <location>
        <begin position="90"/>
        <end position="111"/>
    </location>
</feature>
<dbReference type="OrthoDB" id="245225at2759"/>
<feature type="region of interest" description="Disordered" evidence="1">
    <location>
        <begin position="124"/>
        <end position="151"/>
    </location>
</feature>